<dbReference type="OrthoDB" id="8993954at2"/>
<dbReference type="Proteomes" id="UP000294489">
    <property type="component" value="Unassembled WGS sequence"/>
</dbReference>
<gene>
    <name evidence="2" type="ORF">DFO67_10690</name>
</gene>
<dbReference type="InterPro" id="IPR008090">
    <property type="entry name" value="Fe_iron_reduct"/>
</dbReference>
<protein>
    <submittedName>
        <fullName evidence="2">Ferric iron reductase protein FhuF</fullName>
    </submittedName>
</protein>
<evidence type="ECO:0000259" key="1">
    <source>
        <dbReference type="Pfam" id="PF06276"/>
    </source>
</evidence>
<accession>A0A4R8G1H4</accession>
<dbReference type="Pfam" id="PF06276">
    <property type="entry name" value="FhuF"/>
    <property type="match status" value="1"/>
</dbReference>
<proteinExistence type="predicted"/>
<name>A0A4R8G1H4_9GAMM</name>
<dbReference type="PRINTS" id="PR01714">
    <property type="entry name" value="2FE2SRDCTASE"/>
</dbReference>
<dbReference type="RefSeq" id="WP_134017477.1">
    <property type="nucleotide sequence ID" value="NZ_SOEC01000006.1"/>
</dbReference>
<comment type="caution">
    <text evidence="2">The sequence shown here is derived from an EMBL/GenBank/DDBJ whole genome shotgun (WGS) entry which is preliminary data.</text>
</comment>
<organism evidence="2 3">
    <name type="scientific">Modicisalibacter xianhensis</name>
    <dbReference type="NCBI Taxonomy" id="442341"/>
    <lineage>
        <taxon>Bacteria</taxon>
        <taxon>Pseudomonadati</taxon>
        <taxon>Pseudomonadota</taxon>
        <taxon>Gammaproteobacteria</taxon>
        <taxon>Oceanospirillales</taxon>
        <taxon>Halomonadaceae</taxon>
        <taxon>Modicisalibacter</taxon>
    </lineage>
</organism>
<dbReference type="GO" id="GO:0003824">
    <property type="term" value="F:catalytic activity"/>
    <property type="evidence" value="ECO:0007669"/>
    <property type="project" value="UniProtKB-ARBA"/>
</dbReference>
<evidence type="ECO:0000313" key="2">
    <source>
        <dbReference type="EMBL" id="TDX29852.1"/>
    </source>
</evidence>
<feature type="domain" description="Aerobactin siderophore biosynthesis IucA/IucC-like C-terminal" evidence="1">
    <location>
        <begin position="77"/>
        <end position="222"/>
    </location>
</feature>
<dbReference type="NCBIfam" id="TIGR03951">
    <property type="entry name" value="Fe_III_red_FhuF"/>
    <property type="match status" value="1"/>
</dbReference>
<dbReference type="AlphaFoldDB" id="A0A4R8G1H4"/>
<evidence type="ECO:0000313" key="3">
    <source>
        <dbReference type="Proteomes" id="UP000294489"/>
    </source>
</evidence>
<dbReference type="InterPro" id="IPR022770">
    <property type="entry name" value="IucA/IucC-like_C"/>
</dbReference>
<dbReference type="EMBL" id="SOEC01000006">
    <property type="protein sequence ID" value="TDX29852.1"/>
    <property type="molecule type" value="Genomic_DNA"/>
</dbReference>
<reference evidence="2 3" key="1">
    <citation type="submission" date="2019-03" db="EMBL/GenBank/DDBJ databases">
        <title>Freshwater and sediment microbial communities from various areas in North America, analyzing microbe dynamics in response to fracking.</title>
        <authorList>
            <person name="Lamendella R."/>
        </authorList>
    </citation>
    <scope>NUCLEOTIDE SEQUENCE [LARGE SCALE GENOMIC DNA]</scope>
    <source>
        <strain evidence="2 3">6_TX</strain>
    </source>
</reference>
<sequence length="257" mass="28825">MTSRPPLQQVNVFTGSGSPLASLYVGPLADNAPPWLCTTPPEHALSGTQLFSPERLEQVLTRFATCFSVDDRRAVASMWTKWYFHLVLQPSLAANVLLERELPLGLDEMHVVLDAHGRPERLCLRHDGLPLASLKTEHRFAGMMAHLSTVIDVLAPLSGAAPRVFWSNVGSGIDYYLSQLESHPAMWPGMTDACWQLLERRELDDGQRNPLFQPVRHVTGEDGTLQRVRKLCCLRYLIPELGDCGDYCPLSCRRRTH</sequence>